<reference evidence="1" key="1">
    <citation type="submission" date="2020-04" db="EMBL/GenBank/DDBJ databases">
        <title>A mysterious 80 nm amoeba virus with a near complete 'ORFan genome' challenges the classification of DNA viruses.</title>
        <authorList>
            <person name="Boratto P.V.M."/>
            <person name="Oliveira G.P."/>
            <person name="Machado T.B."/>
            <person name="Andrade A.C.S.P."/>
            <person name="Baudoin J.P."/>
            <person name="Klose T."/>
            <person name="Azza S."/>
            <person name="Decloquement P."/>
            <person name="Chabriere E."/>
            <person name="Colson P."/>
            <person name="Levasseur A."/>
            <person name="La Scola B."/>
            <person name="Abrahao J.S."/>
        </authorList>
    </citation>
    <scope>NUCLEOTIDE SEQUENCE</scope>
    <source>
        <strain evidence="1">BHMG</strain>
    </source>
</reference>
<proteinExistence type="predicted"/>
<accession>A0AAE7B4P6</accession>
<dbReference type="KEGG" id="vg:80539264"/>
<name>A0AAE7B4P6_9VIRU</name>
<sequence length="76" mass="8865">MEHGHIRIVKQVELHYQTEEENEMARRYGIKAFECEGTCRECERAIYPLLGCKKCEEHRMCGAHASHKYYCGACAK</sequence>
<dbReference type="GeneID" id="80539264"/>
<dbReference type="EMBL" id="MT293574">
    <property type="protein sequence ID" value="QKE44381.1"/>
    <property type="molecule type" value="Genomic_DNA"/>
</dbReference>
<evidence type="ECO:0000313" key="1">
    <source>
        <dbReference type="EMBL" id="QKE44381.1"/>
    </source>
</evidence>
<keyword evidence="2" id="KW-1185">Reference proteome</keyword>
<organism evidence="1 2">
    <name type="scientific">Yaravirus sp. 'brasiliensis'</name>
    <dbReference type="NCBI Taxonomy" id="2739681"/>
    <lineage>
        <taxon>Viruses</taxon>
        <taxon>Varidnaviria</taxon>
        <taxon>Bamfordvirae</taxon>
        <taxon>Nucleocytoviricota</taxon>
        <taxon>Mriyaviricetes</taxon>
        <taxon>Yaraviridae</taxon>
        <taxon>Yaravirus</taxon>
        <taxon>Yaravirus brasiliense</taxon>
    </lineage>
</organism>
<dbReference type="RefSeq" id="YP_010800628.1">
    <property type="nucleotide sequence ID" value="NC_076895.1"/>
</dbReference>
<dbReference type="Proteomes" id="UP000830293">
    <property type="component" value="Segment"/>
</dbReference>
<evidence type="ECO:0000313" key="2">
    <source>
        <dbReference type="Proteomes" id="UP000830293"/>
    </source>
</evidence>
<protein>
    <submittedName>
        <fullName evidence="1">Uncharacterized protein</fullName>
    </submittedName>
</protein>